<dbReference type="Gene3D" id="1.20.58.340">
    <property type="entry name" value="Magnesium transport protein CorA, transmembrane region"/>
    <property type="match status" value="1"/>
</dbReference>
<feature type="transmembrane region" description="Helical" evidence="12">
    <location>
        <begin position="1125"/>
        <end position="1148"/>
    </location>
</feature>
<dbReference type="EMBL" id="NMPR01000046">
    <property type="protein sequence ID" value="KAA8632918.1"/>
    <property type="molecule type" value="Genomic_DNA"/>
</dbReference>
<evidence type="ECO:0000256" key="7">
    <source>
        <dbReference type="ARBA" id="ARBA00022989"/>
    </source>
</evidence>
<proteinExistence type="inferred from homology"/>
<evidence type="ECO:0000256" key="1">
    <source>
        <dbReference type="ARBA" id="ARBA00004141"/>
    </source>
</evidence>
<dbReference type="OMA" id="WTFYETI"/>
<dbReference type="Proteomes" id="UP000433876">
    <property type="component" value="Unassembled WGS sequence"/>
</dbReference>
<name>A0A8S8ZTZ1_SORMA</name>
<feature type="domain" description="DUF676" evidence="13">
    <location>
        <begin position="184"/>
        <end position="279"/>
    </location>
</feature>
<dbReference type="InterPro" id="IPR045863">
    <property type="entry name" value="CorA_TM1_TM2"/>
</dbReference>
<evidence type="ECO:0000313" key="14">
    <source>
        <dbReference type="EMBL" id="KAA8632918.1"/>
    </source>
</evidence>
<organism evidence="14 15">
    <name type="scientific">Sordaria macrospora</name>
    <dbReference type="NCBI Taxonomy" id="5147"/>
    <lineage>
        <taxon>Eukaryota</taxon>
        <taxon>Fungi</taxon>
        <taxon>Dikarya</taxon>
        <taxon>Ascomycota</taxon>
        <taxon>Pezizomycotina</taxon>
        <taxon>Sordariomycetes</taxon>
        <taxon>Sordariomycetidae</taxon>
        <taxon>Sordariales</taxon>
        <taxon>Sordariaceae</taxon>
        <taxon>Sordaria</taxon>
    </lineage>
</organism>
<feature type="transmembrane region" description="Helical" evidence="12">
    <location>
        <begin position="1075"/>
        <end position="1097"/>
    </location>
</feature>
<feature type="compositionally biased region" description="Basic and acidic residues" evidence="11">
    <location>
        <begin position="72"/>
        <end position="82"/>
    </location>
</feature>
<evidence type="ECO:0000256" key="10">
    <source>
        <dbReference type="SAM" id="Coils"/>
    </source>
</evidence>
<dbReference type="Pfam" id="PF01544">
    <property type="entry name" value="CorA"/>
    <property type="match status" value="1"/>
</dbReference>
<dbReference type="SUPFAM" id="SSF53474">
    <property type="entry name" value="alpha/beta-Hydrolases"/>
    <property type="match status" value="1"/>
</dbReference>
<comment type="similarity">
    <text evidence="4">Belongs to the putative lipase ROG1 family.</text>
</comment>
<evidence type="ECO:0000256" key="4">
    <source>
        <dbReference type="ARBA" id="ARBA00007920"/>
    </source>
</evidence>
<keyword evidence="10" id="KW-0175">Coiled coil</keyword>
<evidence type="ECO:0000256" key="5">
    <source>
        <dbReference type="ARBA" id="ARBA00022692"/>
    </source>
</evidence>
<keyword evidence="5 12" id="KW-0812">Transmembrane</keyword>
<keyword evidence="7 12" id="KW-1133">Transmembrane helix</keyword>
<dbReference type="AlphaFoldDB" id="A0A8S8ZTZ1"/>
<dbReference type="InterPro" id="IPR007751">
    <property type="entry name" value="DUF676_lipase-like"/>
</dbReference>
<evidence type="ECO:0000313" key="15">
    <source>
        <dbReference type="Proteomes" id="UP000433876"/>
    </source>
</evidence>
<feature type="coiled-coil region" evidence="10">
    <location>
        <begin position="1185"/>
        <end position="1212"/>
    </location>
</feature>
<keyword evidence="9 12" id="KW-0472">Membrane</keyword>
<dbReference type="InterPro" id="IPR052374">
    <property type="entry name" value="SERAC1"/>
</dbReference>
<evidence type="ECO:0000256" key="11">
    <source>
        <dbReference type="SAM" id="MobiDB-lite"/>
    </source>
</evidence>
<dbReference type="GO" id="GO:0016020">
    <property type="term" value="C:membrane"/>
    <property type="evidence" value="ECO:0007669"/>
    <property type="project" value="UniProtKB-SubCell"/>
</dbReference>
<feature type="region of interest" description="Disordered" evidence="11">
    <location>
        <begin position="1"/>
        <end position="83"/>
    </location>
</feature>
<sequence>MDGNGSSGSTDNKAVELEPLRQPTRPPTVGSGSGTATGEFENAAAVTAVAAGFPPQRRQQTSGQDSVASRSSQERARDETRKVLQGHPIMTNLRNITKPTVGSAVTLAQDIEPGWAVIDGDVGGHGYNETKVDIIAVPCPGAEPLHPWTCDPVAESDFGSSEKPGTPKSMRPPYVWIQQGIRNKDPSIRVLVYRHRSLREGINIDMLATDLLEQVLQIRQGVRPSRPLFFIAHSIGGLVVKRALLKAHEDSRFRDIKNNCHGVGFFATPHRGSSYMSMRNLRESVRELLQLHRALPNSIINQIKVNINNNPWLDKMHEQFVDIASELRIWSFYETIDSELSNAGADFASEVKFTAPLVSVKSALLELAREDVFAIDNSHANIASFGPNNISTMSDFLEDLHEAVLKAKSLSKHIHHPLKLKDHVKVEIVGFYEDPDPESDSSTRLYATKTQLGQYLQKGAEPFLQERLSKVQHKRHLLTRAFTLKSATVTETEDDDDGTGPSSEVDSDVDASSIGSFSAPSLIVDHVSSAVGADFMHPANFPLGRHSAAHHAKKKITWIHVPFNNPIWAKEVLKRIEETRNQNLSKLLSREHWQTKQVQGLQAQSQPSYLKPFACLVPADTSLPGISSPFSFTGTASTSTPLTDKRLSSLLPSPRCVYIYLPYLHFDTYCNIIRRRKLIEKRLEHGRAKPVPEYVEHLDSLELKVIWEYIGFDPPLNCRRTLDQFAYPSLKDTHARDDDQMLYKLTKHDQSAHTDKSHYGGNNKFAVDPPSRRSAVTSVCTAKGSEHGTSREEYDDTCSEDESEFDFECDVKDGKLLMVDQLWLWAIDNDMLATFFPKRESSPKEGTLFQQADLRNIVYNELNGDLTGRTDNALDLAAFIVLHAVMAFVELSTHRDLDIFRIFEEAIGLLAERMTQNMRRFRTQNFISTSADDLDDDDFGSGRTLSIKERHKRELEKAERENRENTSALLELRDMEDELSTLLRLFETQEGVVNQLKEIYNNPSLKEITKNGQGYLDKAMEYLTEYKQLTGEMVKRVETTKKDYEKMLEMAQRQAQVDEVRWSRLQTELAASQNLSVMIFTTFTVIFLPLSFFTGIFGMNTREWHEDNGLPDEDPNYEPSTIPTLGYIGAIALPVSFFLIFTSLIAAFSSRVQGICKNIFKATTGKIRQGYRAIRVEARKIEPERNKMRKERKRMTRKRMREEERARRQKELSYDFWADVMNARHERHQIPDVNKHDY</sequence>
<dbReference type="InterPro" id="IPR029058">
    <property type="entry name" value="AB_hydrolase_fold"/>
</dbReference>
<evidence type="ECO:0000256" key="12">
    <source>
        <dbReference type="SAM" id="Phobius"/>
    </source>
</evidence>
<accession>A0A8S8ZTZ1</accession>
<comment type="caution">
    <text evidence="14">The sequence shown here is derived from an EMBL/GenBank/DDBJ whole genome shotgun (WGS) entry which is preliminary data.</text>
</comment>
<dbReference type="InterPro" id="IPR002523">
    <property type="entry name" value="MgTranspt_CorA/ZnTranspt_ZntB"/>
</dbReference>
<dbReference type="Pfam" id="PF05057">
    <property type="entry name" value="DUF676"/>
    <property type="match status" value="1"/>
</dbReference>
<protein>
    <recommendedName>
        <fullName evidence="13">DUF676 domain-containing protein</fullName>
    </recommendedName>
</protein>
<evidence type="ECO:0000256" key="2">
    <source>
        <dbReference type="ARBA" id="ARBA00004173"/>
    </source>
</evidence>
<evidence type="ECO:0000256" key="8">
    <source>
        <dbReference type="ARBA" id="ARBA00023128"/>
    </source>
</evidence>
<reference evidence="14 15" key="1">
    <citation type="submission" date="2017-07" db="EMBL/GenBank/DDBJ databases">
        <title>Genome sequence of the Sordaria macrospora wild type strain R19027.</title>
        <authorList>
            <person name="Nowrousian M."/>
            <person name="Teichert I."/>
            <person name="Kueck U."/>
        </authorList>
    </citation>
    <scope>NUCLEOTIDE SEQUENCE [LARGE SCALE GENOMIC DNA]</scope>
    <source>
        <strain evidence="14 15">R19027</strain>
        <tissue evidence="14">Mycelium</tissue>
    </source>
</reference>
<dbReference type="GO" id="GO:0005783">
    <property type="term" value="C:endoplasmic reticulum"/>
    <property type="evidence" value="ECO:0007669"/>
    <property type="project" value="UniProtKB-SubCell"/>
</dbReference>
<feature type="coiled-coil region" evidence="10">
    <location>
        <begin position="948"/>
        <end position="978"/>
    </location>
</feature>
<dbReference type="PANTHER" id="PTHR48182:SF2">
    <property type="entry name" value="PROTEIN SERAC1"/>
    <property type="match status" value="1"/>
</dbReference>
<dbReference type="PANTHER" id="PTHR48182">
    <property type="entry name" value="PROTEIN SERAC1"/>
    <property type="match status" value="1"/>
</dbReference>
<feature type="compositionally biased region" description="Polar residues" evidence="11">
    <location>
        <begin position="57"/>
        <end position="71"/>
    </location>
</feature>
<dbReference type="GO" id="GO:0005739">
    <property type="term" value="C:mitochondrion"/>
    <property type="evidence" value="ECO:0007669"/>
    <property type="project" value="UniProtKB-SubCell"/>
</dbReference>
<dbReference type="VEuPathDB" id="FungiDB:SMAC_03403"/>
<comment type="subcellular location">
    <subcellularLocation>
        <location evidence="3">Endoplasmic reticulum</location>
    </subcellularLocation>
    <subcellularLocation>
        <location evidence="1">Membrane</location>
        <topology evidence="1">Multi-pass membrane protein</topology>
    </subcellularLocation>
    <subcellularLocation>
        <location evidence="2">Mitochondrion</location>
    </subcellularLocation>
</comment>
<keyword evidence="8" id="KW-0496">Mitochondrion</keyword>
<keyword evidence="6" id="KW-0256">Endoplasmic reticulum</keyword>
<dbReference type="GO" id="GO:0046873">
    <property type="term" value="F:metal ion transmembrane transporter activity"/>
    <property type="evidence" value="ECO:0007669"/>
    <property type="project" value="InterPro"/>
</dbReference>
<evidence type="ECO:0000256" key="6">
    <source>
        <dbReference type="ARBA" id="ARBA00022824"/>
    </source>
</evidence>
<evidence type="ECO:0000256" key="3">
    <source>
        <dbReference type="ARBA" id="ARBA00004240"/>
    </source>
</evidence>
<feature type="region of interest" description="Disordered" evidence="11">
    <location>
        <begin position="489"/>
        <end position="511"/>
    </location>
</feature>
<dbReference type="Gene3D" id="3.40.50.1820">
    <property type="entry name" value="alpha/beta hydrolase"/>
    <property type="match status" value="1"/>
</dbReference>
<dbReference type="SUPFAM" id="SSF144083">
    <property type="entry name" value="Magnesium transport protein CorA, transmembrane region"/>
    <property type="match status" value="1"/>
</dbReference>
<gene>
    <name evidence="14" type="ORF">SMACR_03403</name>
</gene>
<evidence type="ECO:0000259" key="13">
    <source>
        <dbReference type="Pfam" id="PF05057"/>
    </source>
</evidence>
<evidence type="ECO:0000256" key="9">
    <source>
        <dbReference type="ARBA" id="ARBA00023136"/>
    </source>
</evidence>